<protein>
    <submittedName>
        <fullName evidence="1">Uncharacterized protein</fullName>
    </submittedName>
</protein>
<dbReference type="EMBL" id="AEPD01000012">
    <property type="protein sequence ID" value="EFU31436.1"/>
    <property type="molecule type" value="Genomic_DNA"/>
</dbReference>
<dbReference type="HOGENOM" id="CLU_2975460_0_0_10"/>
<dbReference type="AlphaFoldDB" id="E6K4V1"/>
<gene>
    <name evidence="1" type="ORF">HMPREF6485_0551</name>
</gene>
<proteinExistence type="predicted"/>
<evidence type="ECO:0000313" key="1">
    <source>
        <dbReference type="EMBL" id="EFU31436.1"/>
    </source>
</evidence>
<reference evidence="1 2" key="1">
    <citation type="submission" date="2010-10" db="EMBL/GenBank/DDBJ databases">
        <authorList>
            <person name="Muzny D."/>
            <person name="Qin X."/>
            <person name="Deng J."/>
            <person name="Jiang H."/>
            <person name="Liu Y."/>
            <person name="Qu J."/>
            <person name="Song X.-Z."/>
            <person name="Zhang L."/>
            <person name="Thornton R."/>
            <person name="Coyle M."/>
            <person name="Francisco L."/>
            <person name="Jackson L."/>
            <person name="Javaid M."/>
            <person name="Korchina V."/>
            <person name="Kovar C."/>
            <person name="Mata R."/>
            <person name="Mathew T."/>
            <person name="Ngo R."/>
            <person name="Nguyen L."/>
            <person name="Nguyen N."/>
            <person name="Okwuonu G."/>
            <person name="Ongeri F."/>
            <person name="Pham C."/>
            <person name="Simmons D."/>
            <person name="Wilczek-Boney K."/>
            <person name="Hale W."/>
            <person name="Jakkamsetti A."/>
            <person name="Pham P."/>
            <person name="Ruth R."/>
            <person name="San Lucas F."/>
            <person name="Warren J."/>
            <person name="Zhang J."/>
            <person name="Zhao Z."/>
            <person name="Zhou C."/>
            <person name="Zhu D."/>
            <person name="Lee S."/>
            <person name="Bess C."/>
            <person name="Blankenburg K."/>
            <person name="Forbes L."/>
            <person name="Fu Q."/>
            <person name="Gubbala S."/>
            <person name="Hirani K."/>
            <person name="Jayaseelan J.C."/>
            <person name="Lara F."/>
            <person name="Munidasa M."/>
            <person name="Palculict T."/>
            <person name="Patil S."/>
            <person name="Pu L.-L."/>
            <person name="Saada N."/>
            <person name="Tang L."/>
            <person name="Weissenberger G."/>
            <person name="Zhu Y."/>
            <person name="Hemphill L."/>
            <person name="Shang Y."/>
            <person name="Youmans B."/>
            <person name="Ayvaz T."/>
            <person name="Ross M."/>
            <person name="Santibanez J."/>
            <person name="Aqrawi P."/>
            <person name="Gross S."/>
            <person name="Joshi V."/>
            <person name="Fowler G."/>
            <person name="Nazareth L."/>
            <person name="Reid J."/>
            <person name="Worley K."/>
            <person name="Petrosino J."/>
            <person name="Highlander S."/>
            <person name="Gibbs R."/>
        </authorList>
    </citation>
    <scope>NUCLEOTIDE SEQUENCE [LARGE SCALE GENOMIC DNA]</scope>
    <source>
        <strain evidence="1 2">ATCC 33574</strain>
    </source>
</reference>
<dbReference type="Proteomes" id="UP000003112">
    <property type="component" value="Unassembled WGS sequence"/>
</dbReference>
<comment type="caution">
    <text evidence="1">The sequence shown here is derived from an EMBL/GenBank/DDBJ whole genome shotgun (WGS) entry which is preliminary data.</text>
</comment>
<sequence>MAWEGIHAPSVTAKWRHGMAGMGRNNVDKNAAAETLQIGGVGGVGMSKKALDFLVLAL</sequence>
<keyword evidence="2" id="KW-1185">Reference proteome</keyword>
<accession>E6K4V1</accession>
<organism evidence="1 2">
    <name type="scientific">Segatella buccae ATCC 33574</name>
    <dbReference type="NCBI Taxonomy" id="873513"/>
    <lineage>
        <taxon>Bacteria</taxon>
        <taxon>Pseudomonadati</taxon>
        <taxon>Bacteroidota</taxon>
        <taxon>Bacteroidia</taxon>
        <taxon>Bacteroidales</taxon>
        <taxon>Prevotellaceae</taxon>
        <taxon>Segatella</taxon>
    </lineage>
</organism>
<name>E6K4V1_9BACT</name>
<dbReference type="STRING" id="873513.HMPREF6485_0551"/>
<evidence type="ECO:0000313" key="2">
    <source>
        <dbReference type="Proteomes" id="UP000003112"/>
    </source>
</evidence>